<reference evidence="1" key="2">
    <citation type="journal article" date="2021" name="PeerJ">
        <title>Extensive microbial diversity within the chicken gut microbiome revealed by metagenomics and culture.</title>
        <authorList>
            <person name="Gilroy R."/>
            <person name="Ravi A."/>
            <person name="Getino M."/>
            <person name="Pursley I."/>
            <person name="Horton D.L."/>
            <person name="Alikhan N.F."/>
            <person name="Baker D."/>
            <person name="Gharbi K."/>
            <person name="Hall N."/>
            <person name="Watson M."/>
            <person name="Adriaenssens E.M."/>
            <person name="Foster-Nyarko E."/>
            <person name="Jarju S."/>
            <person name="Secka A."/>
            <person name="Antonio M."/>
            <person name="Oren A."/>
            <person name="Chaudhuri R.R."/>
            <person name="La Ragione R."/>
            <person name="Hildebrand F."/>
            <person name="Pallen M.J."/>
        </authorList>
    </citation>
    <scope>NUCLEOTIDE SEQUENCE</scope>
    <source>
        <strain evidence="1">ChiHjej12B11-7776</strain>
    </source>
</reference>
<protein>
    <submittedName>
        <fullName evidence="1">Veg family protein</fullName>
    </submittedName>
</protein>
<sequence length="82" mass="8789">MTLEAARLGISRLVGKRVKLKLNGGRRRMRCCEGVLAEAHSNVFVVRTEGIPSEISCSYVDVLCGDAVVCPCADKSPPVTAK</sequence>
<organism evidence="1 2">
    <name type="scientific">Candidatus Fimimonas merdipullorum</name>
    <dbReference type="NCBI Taxonomy" id="2840822"/>
    <lineage>
        <taxon>Bacteria</taxon>
        <taxon>Pseudomonadati</taxon>
        <taxon>Myxococcota</taxon>
        <taxon>Myxococcia</taxon>
        <taxon>Myxococcales</taxon>
        <taxon>Cystobacterineae</taxon>
        <taxon>Myxococcaceae</taxon>
        <taxon>Myxococcaceae incertae sedis</taxon>
        <taxon>Candidatus Fimimonas</taxon>
    </lineage>
</organism>
<accession>A0A9D1MWJ0</accession>
<dbReference type="Gene3D" id="2.30.30.100">
    <property type="match status" value="1"/>
</dbReference>
<proteinExistence type="predicted"/>
<comment type="caution">
    <text evidence="1">The sequence shown here is derived from an EMBL/GenBank/DDBJ whole genome shotgun (WGS) entry which is preliminary data.</text>
</comment>
<reference evidence="1" key="1">
    <citation type="submission" date="2020-10" db="EMBL/GenBank/DDBJ databases">
        <authorList>
            <person name="Gilroy R."/>
        </authorList>
    </citation>
    <scope>NUCLEOTIDE SEQUENCE</scope>
    <source>
        <strain evidence="1">ChiHjej12B11-7776</strain>
    </source>
</reference>
<dbReference type="EMBL" id="DVOC01000035">
    <property type="protein sequence ID" value="HIU90763.1"/>
    <property type="molecule type" value="Genomic_DNA"/>
</dbReference>
<name>A0A9D1MWJ0_9BACT</name>
<dbReference type="AlphaFoldDB" id="A0A9D1MWJ0"/>
<dbReference type="InterPro" id="IPR009366">
    <property type="entry name" value="Protein_Veg"/>
</dbReference>
<dbReference type="Proteomes" id="UP000886852">
    <property type="component" value="Unassembled WGS sequence"/>
</dbReference>
<dbReference type="Pfam" id="PF06257">
    <property type="entry name" value="VEG"/>
    <property type="match status" value="1"/>
</dbReference>
<evidence type="ECO:0000313" key="2">
    <source>
        <dbReference type="Proteomes" id="UP000886852"/>
    </source>
</evidence>
<evidence type="ECO:0000313" key="1">
    <source>
        <dbReference type="EMBL" id="HIU90763.1"/>
    </source>
</evidence>
<gene>
    <name evidence="1" type="ORF">IAC72_01930</name>
</gene>
<dbReference type="GO" id="GO:0006355">
    <property type="term" value="P:regulation of DNA-templated transcription"/>
    <property type="evidence" value="ECO:0007669"/>
    <property type="project" value="InterPro"/>
</dbReference>